<feature type="domain" description="Nitroreductase" evidence="6">
    <location>
        <begin position="30"/>
        <end position="188"/>
    </location>
</feature>
<dbReference type="Proteomes" id="UP000475385">
    <property type="component" value="Unassembled WGS sequence"/>
</dbReference>
<comment type="similarity">
    <text evidence="5">Belongs to the nitroreductase family. HadB/RutE subfamily.</text>
</comment>
<keyword evidence="2 5" id="KW-0288">FMN</keyword>
<keyword evidence="8" id="KW-1185">Reference proteome</keyword>
<evidence type="ECO:0000313" key="7">
    <source>
        <dbReference type="EMBL" id="NGM23128.1"/>
    </source>
</evidence>
<dbReference type="Pfam" id="PF00881">
    <property type="entry name" value="Nitroreductase"/>
    <property type="match status" value="1"/>
</dbReference>
<evidence type="ECO:0000259" key="6">
    <source>
        <dbReference type="Pfam" id="PF00881"/>
    </source>
</evidence>
<dbReference type="SUPFAM" id="SSF55469">
    <property type="entry name" value="FMN-dependent nitroreductase-like"/>
    <property type="match status" value="1"/>
</dbReference>
<protein>
    <recommendedName>
        <fullName evidence="5">Putative NADH dehydrogenase/NAD(P)H nitroreductase G3576_24155</fullName>
        <ecNumber evidence="5">1.-.-.-</ecNumber>
    </recommendedName>
</protein>
<dbReference type="AlphaFoldDB" id="A0A6M1LRR7"/>
<dbReference type="CDD" id="cd02148">
    <property type="entry name" value="RutE-like"/>
    <property type="match status" value="1"/>
</dbReference>
<keyword evidence="1 5" id="KW-0285">Flavoprotein</keyword>
<dbReference type="GO" id="GO:0016491">
    <property type="term" value="F:oxidoreductase activity"/>
    <property type="evidence" value="ECO:0007669"/>
    <property type="project" value="UniProtKB-UniRule"/>
</dbReference>
<evidence type="ECO:0000256" key="1">
    <source>
        <dbReference type="ARBA" id="ARBA00022630"/>
    </source>
</evidence>
<evidence type="ECO:0000256" key="5">
    <source>
        <dbReference type="HAMAP-Rule" id="MF_01204"/>
    </source>
</evidence>
<dbReference type="PANTHER" id="PTHR43543">
    <property type="entry name" value="MALONIC SEMIALDEHYDE REDUCTASE RUTE-RELATED"/>
    <property type="match status" value="1"/>
</dbReference>
<dbReference type="RefSeq" id="WP_164697164.1">
    <property type="nucleotide sequence ID" value="NZ_JAAIKB010000013.1"/>
</dbReference>
<evidence type="ECO:0000313" key="8">
    <source>
        <dbReference type="Proteomes" id="UP000475385"/>
    </source>
</evidence>
<sequence>MTTEPAPPTPPAVAERPVLDGAGLDLLFREARTHYGWQDRPVPEAKLEEMYNLLRMGPTSANCSPARFVFIRTAEGKARLKQVLSPGNIEKTMKAPVVCIVAHDQAFYDKLGFLFPGAELRGWYADNPALSDATALRNGTLQGAYLIMAARAVGLDVAPMSGFDNYQLDNLFFAGTRWKSNFLVALGYGEAAALPPRNPRLSFDEACRFE</sequence>
<reference evidence="7 8" key="1">
    <citation type="submission" date="2020-02" db="EMBL/GenBank/DDBJ databases">
        <authorList>
            <person name="Kim H.M."/>
            <person name="Jeon C.O."/>
        </authorList>
    </citation>
    <scope>NUCLEOTIDE SEQUENCE [LARGE SCALE GENOMIC DNA]</scope>
    <source>
        <strain evidence="7 8">PeD5</strain>
    </source>
</reference>
<dbReference type="InterPro" id="IPR029479">
    <property type="entry name" value="Nitroreductase"/>
</dbReference>
<organism evidence="7 8">
    <name type="scientific">Falsiroseomonas algicola</name>
    <dbReference type="NCBI Taxonomy" id="2716930"/>
    <lineage>
        <taxon>Bacteria</taxon>
        <taxon>Pseudomonadati</taxon>
        <taxon>Pseudomonadota</taxon>
        <taxon>Alphaproteobacteria</taxon>
        <taxon>Acetobacterales</taxon>
        <taxon>Roseomonadaceae</taxon>
        <taxon>Falsiroseomonas</taxon>
    </lineage>
</organism>
<keyword evidence="3 5" id="KW-0521">NADP</keyword>
<proteinExistence type="inferred from homology"/>
<evidence type="ECO:0000256" key="4">
    <source>
        <dbReference type="ARBA" id="ARBA00023002"/>
    </source>
</evidence>
<keyword evidence="5" id="KW-0520">NAD</keyword>
<comment type="cofactor">
    <cofactor evidence="5">
        <name>FMN</name>
        <dbReference type="ChEBI" id="CHEBI:58210"/>
    </cofactor>
</comment>
<evidence type="ECO:0000256" key="2">
    <source>
        <dbReference type="ARBA" id="ARBA00022643"/>
    </source>
</evidence>
<gene>
    <name evidence="7" type="ORF">G3576_24155</name>
</gene>
<dbReference type="InterPro" id="IPR000415">
    <property type="entry name" value="Nitroreductase-like"/>
</dbReference>
<dbReference type="InterPro" id="IPR023936">
    <property type="entry name" value="RutE-like"/>
</dbReference>
<reference evidence="7 8" key="2">
    <citation type="submission" date="2020-03" db="EMBL/GenBank/DDBJ databases">
        <title>Roseomonas stagni sp. nov., isolated from pond water in Japan.</title>
        <authorList>
            <person name="Furuhata K."/>
            <person name="Miyamoto H."/>
            <person name="Goto K."/>
        </authorList>
    </citation>
    <scope>NUCLEOTIDE SEQUENCE [LARGE SCALE GENOMIC DNA]</scope>
    <source>
        <strain evidence="7 8">PeD5</strain>
    </source>
</reference>
<evidence type="ECO:0000256" key="3">
    <source>
        <dbReference type="ARBA" id="ARBA00022857"/>
    </source>
</evidence>
<dbReference type="NCBIfam" id="NF003768">
    <property type="entry name" value="PRK05365.1"/>
    <property type="match status" value="1"/>
</dbReference>
<keyword evidence="4 5" id="KW-0560">Oxidoreductase</keyword>
<accession>A0A6M1LRR7</accession>
<name>A0A6M1LRR7_9PROT</name>
<dbReference type="Gene3D" id="3.40.109.10">
    <property type="entry name" value="NADH Oxidase"/>
    <property type="match status" value="1"/>
</dbReference>
<dbReference type="EMBL" id="JAAIKB010000013">
    <property type="protein sequence ID" value="NGM23128.1"/>
    <property type="molecule type" value="Genomic_DNA"/>
</dbReference>
<dbReference type="InterPro" id="IPR050461">
    <property type="entry name" value="Nitroreductase_HadB/RutE"/>
</dbReference>
<comment type="caution">
    <text evidence="7">The sequence shown here is derived from an EMBL/GenBank/DDBJ whole genome shotgun (WGS) entry which is preliminary data.</text>
</comment>
<dbReference type="PANTHER" id="PTHR43543:SF1">
    <property type="entry name" value="MALONIC SEMIALDEHYDE REDUCTASE RUTE-RELATED"/>
    <property type="match status" value="1"/>
</dbReference>
<dbReference type="HAMAP" id="MF_01204">
    <property type="entry name" value="Oxidoreductase_RutE_HadB"/>
    <property type="match status" value="1"/>
</dbReference>
<dbReference type="EC" id="1.-.-.-" evidence="5"/>